<evidence type="ECO:0000313" key="3">
    <source>
        <dbReference type="Proteomes" id="UP001501004"/>
    </source>
</evidence>
<accession>A0ABP7FA85</accession>
<dbReference type="InterPro" id="IPR024559">
    <property type="entry name" value="DUF3846"/>
</dbReference>
<feature type="domain" description="DUF3846" evidence="1">
    <location>
        <begin position="6"/>
        <end position="108"/>
    </location>
</feature>
<dbReference type="RefSeq" id="WP_344754370.1">
    <property type="nucleotide sequence ID" value="NZ_BAABAE010000002.1"/>
</dbReference>
<name>A0ABP7FA85_9MICO</name>
<dbReference type="Pfam" id="PF12957">
    <property type="entry name" value="DUF3846"/>
    <property type="match status" value="1"/>
</dbReference>
<evidence type="ECO:0000259" key="1">
    <source>
        <dbReference type="Pfam" id="PF12957"/>
    </source>
</evidence>
<proteinExistence type="predicted"/>
<evidence type="ECO:0000313" key="2">
    <source>
        <dbReference type="EMBL" id="GAA3734784.1"/>
    </source>
</evidence>
<sequence>MVTGIVIPHETHLALQKVEFQNLTDYQTAVGGYIETVKMNGHPLVIVADEDGKVKQLPINRRATCLWWLLNPSGLGGDFLVGDVVILGARRHGDMNDVPAELAELLLESTRFQVQVRLSRGFDTWVPIGEPVDDFFEATIRALKLMEVWSPPEEVKVIAVK</sequence>
<dbReference type="EMBL" id="BAABAE010000002">
    <property type="protein sequence ID" value="GAA3734784.1"/>
    <property type="molecule type" value="Genomic_DNA"/>
</dbReference>
<dbReference type="Proteomes" id="UP001501004">
    <property type="component" value="Unassembled WGS sequence"/>
</dbReference>
<gene>
    <name evidence="2" type="ORF">GCM10022239_08650</name>
</gene>
<reference evidence="3" key="1">
    <citation type="journal article" date="2019" name="Int. J. Syst. Evol. Microbiol.">
        <title>The Global Catalogue of Microorganisms (GCM) 10K type strain sequencing project: providing services to taxonomists for standard genome sequencing and annotation.</title>
        <authorList>
            <consortium name="The Broad Institute Genomics Platform"/>
            <consortium name="The Broad Institute Genome Sequencing Center for Infectious Disease"/>
            <person name="Wu L."/>
            <person name="Ma J."/>
        </authorList>
    </citation>
    <scope>NUCLEOTIDE SEQUENCE [LARGE SCALE GENOMIC DNA]</scope>
    <source>
        <strain evidence="3">JCM 16949</strain>
    </source>
</reference>
<keyword evidence="3" id="KW-1185">Reference proteome</keyword>
<organism evidence="2 3">
    <name type="scientific">Leifsonella bigeumensis</name>
    <dbReference type="NCBI Taxonomy" id="433643"/>
    <lineage>
        <taxon>Bacteria</taxon>
        <taxon>Bacillati</taxon>
        <taxon>Actinomycetota</taxon>
        <taxon>Actinomycetes</taxon>
        <taxon>Micrococcales</taxon>
        <taxon>Microbacteriaceae</taxon>
        <taxon>Leifsonella</taxon>
    </lineage>
</organism>
<protein>
    <recommendedName>
        <fullName evidence="1">DUF3846 domain-containing protein</fullName>
    </recommendedName>
</protein>
<comment type="caution">
    <text evidence="2">The sequence shown here is derived from an EMBL/GenBank/DDBJ whole genome shotgun (WGS) entry which is preliminary data.</text>
</comment>